<keyword evidence="7" id="KW-0808">Transferase</keyword>
<evidence type="ECO:0000256" key="8">
    <source>
        <dbReference type="ARBA" id="ARBA00022723"/>
    </source>
</evidence>
<dbReference type="Gene3D" id="3.30.1490.20">
    <property type="entry name" value="ATP-grasp fold, A domain"/>
    <property type="match status" value="1"/>
</dbReference>
<sequence>MAKTQKKPAEKDAAAAKKADAKAERLKQKLILSGADIKAIGEDAELLVGGKNYNTAIISQVPGIRAPEFRAISSIAFHTILDETKVNAAVVRATVDKEYNKVDWHSDEVNQDSEYLQHFVREVGRRIREQSTKQSGTPIKLRTFINNVVDGFATSPEGIDQLRMRSVLVQSAILSVEVPEEIAKEVKGAYASICQEAGMDDVPVAVRSSAAGEDSRKKAFAGLQDTYLNIVGENTCLEAYHWDCASAYNLRSMTYRREAILDAITKAEETGDDSIAETAKKEWAIEHTSLSVCLMRMINPVISGTAFSADTATGCRGTDRNDLVSIDASYGLGEAVVGGMVTPDKFYVFQRDGGKEVVIRYMGCKERKIVYKEDGSGTHVVKVPENEVSRWALSIAQAEMVAQGVRAISKAYDGMIMDTEFCIDKTDRLWFVQARPETRWNEDFEKHPDTIFMRRLEVDPKALDDAEVILEGNGASRGAGQGTVKYLRSALELNKINKGDILAAERTDPDMVPGMRIASAILADVGGDTSHAAITSRELGIPAIIGIQRIEALRSLEGQQVTVDGSRGKVYRGELPLVEVGGEINVAELPATKTKVGLILADVGQALFLSRLRNVPDFEVGLLRAEFMLGNIGVHPMALEAYDKDTLNDLVDEKLMEMDNRLTKVMKEQLADGLIRMPLKLREYVGLITGLSKEMDKLAEQEGSRSTDEVLAMHRKLREMDRKLDEHISLATDRLDVLKTSIDLEAHVAVILGFQDMLEAMPEPRTESWKIRMEHEQIVADQVKKLKDVPEVQEYLDQVTALREEVALKMGLKSEMDEVATLPDRIRGILESRGYTTGKENYIQTLSQGLALFAMAFFGSNIVYRTTDFKSNEYRNLLGGSLFEAFEDNPMIGYRGVSRNIHDWELEAFKLARGIYGGKNLSIMFPFVRTLEEARSMKRYLKQVHNLESGRDDLKVILMAEIPSNAILCKEFLKEVDGFSIGSNDMTQMVLATDRDNASLQHIYDEEDPAVVWAILSAIFAGQKVGKKVGFCGQGVSNSVILRGLVAIAGIVSASVVPDTYHQTKVDMAAVESLGIRTRDLGAWLKEQHMKKLCELLEANSYGHILKKYKSPEDFMEWYEGELDRFSEQLREHMETPKEEFYRQEMQQFRGIFHKPVIYASWDWHHTVEDAMRHAGFASFDEQEAALEEQRNKQW</sequence>
<dbReference type="PANTHER" id="PTHR43030">
    <property type="entry name" value="PHOSPHOENOLPYRUVATE SYNTHASE"/>
    <property type="match status" value="1"/>
</dbReference>
<evidence type="ECO:0000256" key="12">
    <source>
        <dbReference type="ARBA" id="ARBA00022842"/>
    </source>
</evidence>
<evidence type="ECO:0000256" key="10">
    <source>
        <dbReference type="ARBA" id="ARBA00022777"/>
    </source>
</evidence>
<feature type="domain" description="PEP-utilising enzyme mobile" evidence="15">
    <location>
        <begin position="496"/>
        <end position="568"/>
    </location>
</feature>
<dbReference type="KEGG" id="psel:GM415_14670"/>
<evidence type="ECO:0000256" key="5">
    <source>
        <dbReference type="ARBA" id="ARBA00011996"/>
    </source>
</evidence>
<accession>A0A6I6JMG4</accession>
<dbReference type="Gene3D" id="3.20.20.60">
    <property type="entry name" value="Phosphoenolpyruvate-binding domains"/>
    <property type="match status" value="1"/>
</dbReference>
<feature type="domain" description="Pyruvate phosphate dikinase AMP/ATP-binding" evidence="16">
    <location>
        <begin position="47"/>
        <end position="454"/>
    </location>
</feature>
<evidence type="ECO:0000256" key="7">
    <source>
        <dbReference type="ARBA" id="ARBA00022679"/>
    </source>
</evidence>
<evidence type="ECO:0000313" key="18">
    <source>
        <dbReference type="EMBL" id="QGY41317.1"/>
    </source>
</evidence>
<dbReference type="AlphaFoldDB" id="A0A6I6JMG4"/>
<dbReference type="GO" id="GO:0006094">
    <property type="term" value="P:gluconeogenesis"/>
    <property type="evidence" value="ECO:0007669"/>
    <property type="project" value="UniProtKB-UniPathway"/>
</dbReference>
<keyword evidence="9" id="KW-0547">Nucleotide-binding</keyword>
<dbReference type="EMBL" id="CP046400">
    <property type="protein sequence ID" value="QGY41317.1"/>
    <property type="molecule type" value="Genomic_DNA"/>
</dbReference>
<keyword evidence="11" id="KW-0067">ATP-binding</keyword>
<dbReference type="InterPro" id="IPR023151">
    <property type="entry name" value="PEP_util_CS"/>
</dbReference>
<organism evidence="18 19">
    <name type="scientific">Pseudodesulfovibrio cashew</name>
    <dbReference type="NCBI Taxonomy" id="2678688"/>
    <lineage>
        <taxon>Bacteria</taxon>
        <taxon>Pseudomonadati</taxon>
        <taxon>Thermodesulfobacteriota</taxon>
        <taxon>Desulfovibrionia</taxon>
        <taxon>Desulfovibrionales</taxon>
        <taxon>Desulfovibrionaceae</taxon>
    </lineage>
</organism>
<dbReference type="Pfam" id="PF01326">
    <property type="entry name" value="PPDK_N"/>
    <property type="match status" value="1"/>
</dbReference>
<evidence type="ECO:0000259" key="16">
    <source>
        <dbReference type="Pfam" id="PF01326"/>
    </source>
</evidence>
<evidence type="ECO:0000256" key="4">
    <source>
        <dbReference type="ARBA" id="ARBA00007837"/>
    </source>
</evidence>
<dbReference type="UniPathway" id="UPA00138"/>
<dbReference type="PANTHER" id="PTHR43030:SF1">
    <property type="entry name" value="PHOSPHOENOLPYRUVATE SYNTHASE"/>
    <property type="match status" value="1"/>
</dbReference>
<dbReference type="InterPro" id="IPR008279">
    <property type="entry name" value="PEP-util_enz_mobile_dom"/>
</dbReference>
<dbReference type="Pfam" id="PF02896">
    <property type="entry name" value="PEP-utilizers_C"/>
    <property type="match status" value="1"/>
</dbReference>
<keyword evidence="18" id="KW-0670">Pyruvate</keyword>
<keyword evidence="10" id="KW-0418">Kinase</keyword>
<dbReference type="RefSeq" id="WP_158949463.1">
    <property type="nucleotide sequence ID" value="NZ_CP046400.1"/>
</dbReference>
<dbReference type="InterPro" id="IPR006319">
    <property type="entry name" value="PEP_synth"/>
</dbReference>
<dbReference type="Pfam" id="PF00391">
    <property type="entry name" value="PEP-utilizers"/>
    <property type="match status" value="1"/>
</dbReference>
<evidence type="ECO:0000256" key="11">
    <source>
        <dbReference type="ARBA" id="ARBA00022840"/>
    </source>
</evidence>
<dbReference type="Gene3D" id="3.50.30.10">
    <property type="entry name" value="Phosphohistidine domain"/>
    <property type="match status" value="1"/>
</dbReference>
<dbReference type="InterPro" id="IPR000121">
    <property type="entry name" value="PEP_util_C"/>
</dbReference>
<evidence type="ECO:0000313" key="19">
    <source>
        <dbReference type="Proteomes" id="UP000428328"/>
    </source>
</evidence>
<protein>
    <recommendedName>
        <fullName evidence="6">Phosphoenolpyruvate synthase</fullName>
        <ecNumber evidence="5">2.7.9.2</ecNumber>
    </recommendedName>
    <alternativeName>
        <fullName evidence="13">Pyruvate, water dikinase</fullName>
    </alternativeName>
</protein>
<dbReference type="SUPFAM" id="SSF52009">
    <property type="entry name" value="Phosphohistidine domain"/>
    <property type="match status" value="1"/>
</dbReference>
<dbReference type="Proteomes" id="UP000428328">
    <property type="component" value="Chromosome"/>
</dbReference>
<dbReference type="GO" id="GO:0046872">
    <property type="term" value="F:metal ion binding"/>
    <property type="evidence" value="ECO:0007669"/>
    <property type="project" value="UniProtKB-KW"/>
</dbReference>
<dbReference type="GO" id="GO:0005524">
    <property type="term" value="F:ATP binding"/>
    <property type="evidence" value="ECO:0007669"/>
    <property type="project" value="UniProtKB-KW"/>
</dbReference>
<evidence type="ECO:0000259" key="15">
    <source>
        <dbReference type="Pfam" id="PF00391"/>
    </source>
</evidence>
<dbReference type="InterPro" id="IPR036637">
    <property type="entry name" value="Phosphohistidine_dom_sf"/>
</dbReference>
<dbReference type="InterPro" id="IPR013815">
    <property type="entry name" value="ATP_grasp_subdomain_1"/>
</dbReference>
<evidence type="ECO:0000259" key="17">
    <source>
        <dbReference type="Pfam" id="PF02896"/>
    </source>
</evidence>
<proteinExistence type="inferred from homology"/>
<evidence type="ECO:0000256" key="6">
    <source>
        <dbReference type="ARBA" id="ARBA00021623"/>
    </source>
</evidence>
<evidence type="ECO:0000256" key="9">
    <source>
        <dbReference type="ARBA" id="ARBA00022741"/>
    </source>
</evidence>
<dbReference type="Gene3D" id="3.30.470.20">
    <property type="entry name" value="ATP-grasp fold, B domain"/>
    <property type="match status" value="1"/>
</dbReference>
<comment type="similarity">
    <text evidence="4">Belongs to the PEP-utilizing enzyme family.</text>
</comment>
<dbReference type="InterPro" id="IPR002192">
    <property type="entry name" value="PPDK_AMP/ATP-bd"/>
</dbReference>
<gene>
    <name evidence="18" type="ORF">GM415_14670</name>
</gene>
<keyword evidence="8" id="KW-0479">Metal-binding</keyword>
<comment type="cofactor">
    <cofactor evidence="1">
        <name>Mg(2+)</name>
        <dbReference type="ChEBI" id="CHEBI:18420"/>
    </cofactor>
</comment>
<dbReference type="EC" id="2.7.9.2" evidence="5"/>
<comment type="catalytic activity">
    <reaction evidence="14">
        <text>pyruvate + ATP + H2O = phosphoenolpyruvate + AMP + phosphate + 2 H(+)</text>
        <dbReference type="Rhea" id="RHEA:11364"/>
        <dbReference type="ChEBI" id="CHEBI:15361"/>
        <dbReference type="ChEBI" id="CHEBI:15377"/>
        <dbReference type="ChEBI" id="CHEBI:15378"/>
        <dbReference type="ChEBI" id="CHEBI:30616"/>
        <dbReference type="ChEBI" id="CHEBI:43474"/>
        <dbReference type="ChEBI" id="CHEBI:58702"/>
        <dbReference type="ChEBI" id="CHEBI:456215"/>
        <dbReference type="EC" id="2.7.9.2"/>
    </reaction>
</comment>
<evidence type="ECO:0000256" key="13">
    <source>
        <dbReference type="ARBA" id="ARBA00033470"/>
    </source>
</evidence>
<dbReference type="SUPFAM" id="SSF51621">
    <property type="entry name" value="Phosphoenolpyruvate/pyruvate domain"/>
    <property type="match status" value="1"/>
</dbReference>
<reference evidence="18 19" key="1">
    <citation type="submission" date="2019-11" db="EMBL/GenBank/DDBJ databases">
        <authorList>
            <person name="Zheng R.K."/>
            <person name="Sun C.M."/>
        </authorList>
    </citation>
    <scope>NUCLEOTIDE SEQUENCE [LARGE SCALE GENOMIC DNA]</scope>
    <source>
        <strain evidence="18 19">SRB007</strain>
    </source>
</reference>
<dbReference type="InterPro" id="IPR015813">
    <property type="entry name" value="Pyrv/PenolPyrv_kinase-like_dom"/>
</dbReference>
<comment type="function">
    <text evidence="2">Catalyzes the phosphorylation of pyruvate to phosphoenolpyruvate.</text>
</comment>
<dbReference type="PROSITE" id="PS00742">
    <property type="entry name" value="PEP_ENZYMES_2"/>
    <property type="match status" value="1"/>
</dbReference>
<comment type="pathway">
    <text evidence="3">Carbohydrate biosynthesis; gluconeogenesis.</text>
</comment>
<dbReference type="SUPFAM" id="SSF56059">
    <property type="entry name" value="Glutathione synthetase ATP-binding domain-like"/>
    <property type="match status" value="1"/>
</dbReference>
<evidence type="ECO:0000256" key="2">
    <source>
        <dbReference type="ARBA" id="ARBA00002988"/>
    </source>
</evidence>
<keyword evidence="12" id="KW-0460">Magnesium</keyword>
<feature type="domain" description="PEP-utilising enzyme C-terminal" evidence="17">
    <location>
        <begin position="846"/>
        <end position="1071"/>
    </location>
</feature>
<evidence type="ECO:0000256" key="3">
    <source>
        <dbReference type="ARBA" id="ARBA00004742"/>
    </source>
</evidence>
<evidence type="ECO:0000256" key="14">
    <source>
        <dbReference type="ARBA" id="ARBA00047700"/>
    </source>
</evidence>
<evidence type="ECO:0000256" key="1">
    <source>
        <dbReference type="ARBA" id="ARBA00001946"/>
    </source>
</evidence>
<name>A0A6I6JMG4_9BACT</name>
<keyword evidence="19" id="KW-1185">Reference proteome</keyword>
<dbReference type="GO" id="GO:0008986">
    <property type="term" value="F:pyruvate, water dikinase activity"/>
    <property type="evidence" value="ECO:0007669"/>
    <property type="project" value="UniProtKB-EC"/>
</dbReference>
<dbReference type="InterPro" id="IPR040442">
    <property type="entry name" value="Pyrv_kinase-like_dom_sf"/>
</dbReference>